<dbReference type="EMBL" id="VMGN01000015">
    <property type="protein sequence ID" value="TSC94330.1"/>
    <property type="molecule type" value="Genomic_DNA"/>
</dbReference>
<evidence type="ECO:0008006" key="5">
    <source>
        <dbReference type="Google" id="ProtNLM"/>
    </source>
</evidence>
<comment type="caution">
    <text evidence="3">The sequence shown here is derived from an EMBL/GenBank/DDBJ whole genome shotgun (WGS) entry which is preliminary data.</text>
</comment>
<dbReference type="GO" id="GO:0043683">
    <property type="term" value="P:type IV pilus assembly"/>
    <property type="evidence" value="ECO:0007669"/>
    <property type="project" value="InterPro"/>
</dbReference>
<reference evidence="3 4" key="1">
    <citation type="submission" date="2017-07" db="EMBL/GenBank/DDBJ databases">
        <title>Mechanisms for carbon and nitrogen cycling indicate functional differentiation within the Candidate Phyla Radiation.</title>
        <authorList>
            <person name="Danczak R.E."/>
            <person name="Johnston M.D."/>
            <person name="Kenah C."/>
            <person name="Slattery M."/>
            <person name="Wrighton K.C."/>
            <person name="Wilkins M.J."/>
        </authorList>
    </citation>
    <scope>NUCLEOTIDE SEQUENCE [LARGE SCALE GENOMIC DNA]</scope>
    <source>
        <strain evidence="3">Athens1014_28</strain>
    </source>
</reference>
<evidence type="ECO:0000256" key="1">
    <source>
        <dbReference type="SAM" id="Coils"/>
    </source>
</evidence>
<keyword evidence="1" id="KW-0175">Coiled coil</keyword>
<name>A0A554LN70_9BACT</name>
<evidence type="ECO:0000313" key="3">
    <source>
        <dbReference type="EMBL" id="TSC94330.1"/>
    </source>
</evidence>
<dbReference type="InterPro" id="IPR014717">
    <property type="entry name" value="Transl_elong_EF1B/ribsomal_bS6"/>
</dbReference>
<dbReference type="InterPro" id="IPR007445">
    <property type="entry name" value="PilO"/>
</dbReference>
<accession>A0A554LN70</accession>
<feature type="coiled-coil region" evidence="1">
    <location>
        <begin position="33"/>
        <end position="60"/>
    </location>
</feature>
<dbReference type="Gene3D" id="3.30.70.60">
    <property type="match status" value="1"/>
</dbReference>
<organism evidence="3 4">
    <name type="scientific">Candidatus Berkelbacteria bacterium Athens1014_28</name>
    <dbReference type="NCBI Taxonomy" id="2017145"/>
    <lineage>
        <taxon>Bacteria</taxon>
        <taxon>Candidatus Berkelbacteria</taxon>
    </lineage>
</organism>
<dbReference type="GO" id="GO:0043107">
    <property type="term" value="P:type IV pilus-dependent motility"/>
    <property type="evidence" value="ECO:0007669"/>
    <property type="project" value="InterPro"/>
</dbReference>
<gene>
    <name evidence="3" type="ORF">Athens101428_316</name>
</gene>
<evidence type="ECO:0000313" key="4">
    <source>
        <dbReference type="Proteomes" id="UP000316495"/>
    </source>
</evidence>
<feature type="transmembrane region" description="Helical" evidence="2">
    <location>
        <begin position="7"/>
        <end position="29"/>
    </location>
</feature>
<protein>
    <recommendedName>
        <fullName evidence="5">Type IV pilus assembly protein PilO</fullName>
    </recommendedName>
</protein>
<evidence type="ECO:0000256" key="2">
    <source>
        <dbReference type="SAM" id="Phobius"/>
    </source>
</evidence>
<keyword evidence="2" id="KW-0812">Transmembrane</keyword>
<dbReference type="Proteomes" id="UP000316495">
    <property type="component" value="Unassembled WGS sequence"/>
</dbReference>
<keyword evidence="2" id="KW-0472">Membrane</keyword>
<proteinExistence type="predicted"/>
<keyword evidence="2" id="KW-1133">Transmembrane helix</keyword>
<dbReference type="AlphaFoldDB" id="A0A554LN70"/>
<dbReference type="Pfam" id="PF04350">
    <property type="entry name" value="PilO"/>
    <property type="match status" value="1"/>
</dbReference>
<sequence length="184" mass="19701">MSKNDRVLLMPIIALAIAVFSIILSYQFFLPAIAENQSKIEALNSDITSSEAKLASLTTANNEISNKLLIAVPADVDSPNLITEIETIANQKQLALPSISPPVAVTSTDNSDAGLSVSISLSGQYQNTVDFINSLENSIRFSKIVGLSMSSTDSGEINTSIVFEIYKRSVSDASILEQSNSEVE</sequence>